<feature type="non-terminal residue" evidence="1">
    <location>
        <position position="134"/>
    </location>
</feature>
<comment type="caution">
    <text evidence="1">The sequence shown here is derived from an EMBL/GenBank/DDBJ whole genome shotgun (WGS) entry which is preliminary data.</text>
</comment>
<proteinExistence type="predicted"/>
<dbReference type="AlphaFoldDB" id="A0A0F8Y677"/>
<dbReference type="InterPro" id="IPR058240">
    <property type="entry name" value="rSAM_sf"/>
</dbReference>
<organism evidence="1">
    <name type="scientific">marine sediment metagenome</name>
    <dbReference type="NCBI Taxonomy" id="412755"/>
    <lineage>
        <taxon>unclassified sequences</taxon>
        <taxon>metagenomes</taxon>
        <taxon>ecological metagenomes</taxon>
    </lineage>
</organism>
<gene>
    <name evidence="1" type="ORF">LCGC14_2858920</name>
</gene>
<reference evidence="1" key="1">
    <citation type="journal article" date="2015" name="Nature">
        <title>Complex archaea that bridge the gap between prokaryotes and eukaryotes.</title>
        <authorList>
            <person name="Spang A."/>
            <person name="Saw J.H."/>
            <person name="Jorgensen S.L."/>
            <person name="Zaremba-Niedzwiedzka K."/>
            <person name="Martijn J."/>
            <person name="Lind A.E."/>
            <person name="van Eijk R."/>
            <person name="Schleper C."/>
            <person name="Guy L."/>
            <person name="Ettema T.J."/>
        </authorList>
    </citation>
    <scope>NUCLEOTIDE SEQUENCE</scope>
</reference>
<protein>
    <recommendedName>
        <fullName evidence="2">DUF5131 family protein</fullName>
    </recommendedName>
</protein>
<dbReference type="EMBL" id="LAZR01055201">
    <property type="protein sequence ID" value="KKK76907.1"/>
    <property type="molecule type" value="Genomic_DNA"/>
</dbReference>
<evidence type="ECO:0008006" key="2">
    <source>
        <dbReference type="Google" id="ProtNLM"/>
    </source>
</evidence>
<dbReference type="SUPFAM" id="SSF102114">
    <property type="entry name" value="Radical SAM enzymes"/>
    <property type="match status" value="1"/>
</dbReference>
<dbReference type="Pfam" id="PF07505">
    <property type="entry name" value="DUF5131"/>
    <property type="match status" value="1"/>
</dbReference>
<name>A0A0F8Y677_9ZZZZ</name>
<evidence type="ECO:0000313" key="1">
    <source>
        <dbReference type="EMBL" id="KKK76907.1"/>
    </source>
</evidence>
<sequence length="134" mass="16609">MQKSKIEWTDYSLNPIKGYCPNTCSYCYSHRMYNRFKWDKTIRYDVNELKKLKSIKEPSKIFIGSMIDMYHEDIHGTWIVDIIEWSKEYPQHTFITLTKYPYRLRYFDFPMNWWIGVTMDGRYHSRIYRMEELN</sequence>
<dbReference type="InterPro" id="IPR011101">
    <property type="entry name" value="DUF5131"/>
</dbReference>
<accession>A0A0F8Y677</accession>